<reference evidence="7" key="1">
    <citation type="submission" date="2020-05" db="EMBL/GenBank/DDBJ databases">
        <title>High-Quality Genomes of Partial-Nitritation/Anammox System by Hierarchical Clustering Based Hybrid Assembly.</title>
        <authorList>
            <person name="Liu L."/>
            <person name="Wang Y."/>
            <person name="Che Y."/>
            <person name="Chen Y."/>
            <person name="Xia Y."/>
            <person name="Luo R."/>
            <person name="Cheng S.H."/>
            <person name="Zheng C."/>
            <person name="Zhang T."/>
        </authorList>
    </citation>
    <scope>NUCLEOTIDE SEQUENCE</scope>
    <source>
        <strain evidence="7">H1_PAT1</strain>
    </source>
</reference>
<comment type="subcellular location">
    <subcellularLocation>
        <location evidence="1">Cell membrane</location>
        <topology evidence="1">Multi-pass membrane protein</topology>
    </subcellularLocation>
</comment>
<evidence type="ECO:0000256" key="4">
    <source>
        <dbReference type="ARBA" id="ARBA00022989"/>
    </source>
</evidence>
<accession>A0A928TTH9</accession>
<sequence length="454" mass="52093">MTDVLRNRTFLRRVGEGFAWASGGSFVLKIIGMAITFLIIARLSLHEYGTYQLSLAAWGLSLTFFFQGINQVAIAQSARRHKDGDYASMIQLGRGLLFFKIIVGILLWTFIHFASPILSRYYSGDIIQLLGILSWTFLAIPLSEFIRFDLSSRQRFAEQSLFDVAEEFIRGAGILAALFVFRSGIEGLLWAMVISIAITPLFFLPFIKADYFRLKIAFTLRPFWQLIFDQGVWVVLQKYVRLSEKHLRLFVVQYFVGREAVALFAIAEKLLTYVMGIVPMQNILIPAISAEAGDQDRLKTILERGIKYSLPFYFLVTLAAYISAPIFLRYFFPQYLSAVPLFSILLLYAPFTGVSLILTSFFYSKQEQRAAFFAVLVRFGLFLVFAPIMLLLFGVIGIAIEYVISLYLYNVLRYASIVRIYPSLSLTWQVFTRFDSYDRAVWSRIKNRLTKRSK</sequence>
<feature type="transmembrane region" description="Helical" evidence="6">
    <location>
        <begin position="20"/>
        <end position="43"/>
    </location>
</feature>
<feature type="transmembrane region" description="Helical" evidence="6">
    <location>
        <begin position="96"/>
        <end position="114"/>
    </location>
</feature>
<evidence type="ECO:0000256" key="3">
    <source>
        <dbReference type="ARBA" id="ARBA00022692"/>
    </source>
</evidence>
<evidence type="ECO:0000256" key="5">
    <source>
        <dbReference type="ARBA" id="ARBA00023136"/>
    </source>
</evidence>
<evidence type="ECO:0000313" key="7">
    <source>
        <dbReference type="EMBL" id="MBE7525498.1"/>
    </source>
</evidence>
<feature type="transmembrane region" description="Helical" evidence="6">
    <location>
        <begin position="126"/>
        <end position="148"/>
    </location>
</feature>
<keyword evidence="4 6" id="KW-1133">Transmembrane helix</keyword>
<dbReference type="GO" id="GO:0005886">
    <property type="term" value="C:plasma membrane"/>
    <property type="evidence" value="ECO:0007669"/>
    <property type="project" value="UniProtKB-SubCell"/>
</dbReference>
<protein>
    <submittedName>
        <fullName evidence="7">Oligosaccharide flippase family protein</fullName>
    </submittedName>
</protein>
<feature type="transmembrane region" description="Helical" evidence="6">
    <location>
        <begin position="312"/>
        <end position="332"/>
    </location>
</feature>
<evidence type="ECO:0000256" key="6">
    <source>
        <dbReference type="SAM" id="Phobius"/>
    </source>
</evidence>
<feature type="transmembrane region" description="Helical" evidence="6">
    <location>
        <begin position="187"/>
        <end position="207"/>
    </location>
</feature>
<keyword evidence="5 6" id="KW-0472">Membrane</keyword>
<dbReference type="Proteomes" id="UP000710385">
    <property type="component" value="Unassembled WGS sequence"/>
</dbReference>
<dbReference type="InterPro" id="IPR002797">
    <property type="entry name" value="Polysacc_synth"/>
</dbReference>
<evidence type="ECO:0000256" key="1">
    <source>
        <dbReference type="ARBA" id="ARBA00004651"/>
    </source>
</evidence>
<proteinExistence type="predicted"/>
<keyword evidence="3 6" id="KW-0812">Transmembrane</keyword>
<evidence type="ECO:0000256" key="2">
    <source>
        <dbReference type="ARBA" id="ARBA00022475"/>
    </source>
</evidence>
<feature type="transmembrane region" description="Helical" evidence="6">
    <location>
        <begin position="160"/>
        <end position="181"/>
    </location>
</feature>
<dbReference type="PANTHER" id="PTHR30250">
    <property type="entry name" value="PST FAMILY PREDICTED COLANIC ACID TRANSPORTER"/>
    <property type="match status" value="1"/>
</dbReference>
<dbReference type="AlphaFoldDB" id="A0A928TTH9"/>
<dbReference type="InterPro" id="IPR050833">
    <property type="entry name" value="Poly_Biosynth_Transport"/>
</dbReference>
<dbReference type="Pfam" id="PF01943">
    <property type="entry name" value="Polysacc_synt"/>
    <property type="match status" value="1"/>
</dbReference>
<evidence type="ECO:0000313" key="8">
    <source>
        <dbReference type="Proteomes" id="UP000710385"/>
    </source>
</evidence>
<feature type="transmembrane region" description="Helical" evidence="6">
    <location>
        <begin position="375"/>
        <end position="400"/>
    </location>
</feature>
<dbReference type="PANTHER" id="PTHR30250:SF11">
    <property type="entry name" value="O-ANTIGEN TRANSPORTER-RELATED"/>
    <property type="match status" value="1"/>
</dbReference>
<name>A0A928TTH9_UNCKA</name>
<feature type="transmembrane region" description="Helical" evidence="6">
    <location>
        <begin position="55"/>
        <end position="75"/>
    </location>
</feature>
<gene>
    <name evidence="7" type="ORF">HS096_03895</name>
</gene>
<dbReference type="EMBL" id="JABTTY010000001">
    <property type="protein sequence ID" value="MBE7525498.1"/>
    <property type="molecule type" value="Genomic_DNA"/>
</dbReference>
<feature type="transmembrane region" description="Helical" evidence="6">
    <location>
        <begin position="338"/>
        <end position="363"/>
    </location>
</feature>
<organism evidence="7 8">
    <name type="scientific">candidate division WWE3 bacterium</name>
    <dbReference type="NCBI Taxonomy" id="2053526"/>
    <lineage>
        <taxon>Bacteria</taxon>
        <taxon>Katanobacteria</taxon>
    </lineage>
</organism>
<keyword evidence="2" id="KW-1003">Cell membrane</keyword>
<comment type="caution">
    <text evidence="7">The sequence shown here is derived from an EMBL/GenBank/DDBJ whole genome shotgun (WGS) entry which is preliminary data.</text>
</comment>